<dbReference type="SUPFAM" id="SSF55931">
    <property type="entry name" value="Glutamine synthetase/guanido kinase"/>
    <property type="match status" value="1"/>
</dbReference>
<dbReference type="eggNOG" id="COG0064">
    <property type="taxonomic scope" value="Bacteria"/>
</dbReference>
<dbReference type="Gene3D" id="1.10.10.410">
    <property type="match status" value="1"/>
</dbReference>
<feature type="domain" description="Asn/Gln amidotransferase" evidence="12">
    <location>
        <begin position="342"/>
        <end position="491"/>
    </location>
</feature>
<keyword evidence="14" id="KW-1185">Reference proteome</keyword>
<dbReference type="Gene3D" id="1.10.150.380">
    <property type="entry name" value="GatB domain, N-terminal subdomain"/>
    <property type="match status" value="1"/>
</dbReference>
<evidence type="ECO:0000256" key="4">
    <source>
        <dbReference type="ARBA" id="ARBA00022598"/>
    </source>
</evidence>
<dbReference type="InterPro" id="IPR006075">
    <property type="entry name" value="Asn/Gln-tRNA_Trfase_suB/E_cat"/>
</dbReference>
<dbReference type="Proteomes" id="UP000019151">
    <property type="component" value="Chromosome"/>
</dbReference>
<dbReference type="GO" id="GO:0006412">
    <property type="term" value="P:translation"/>
    <property type="evidence" value="ECO:0007669"/>
    <property type="project" value="UniProtKB-UniRule"/>
</dbReference>
<reference evidence="13 14" key="1">
    <citation type="journal article" date="2014" name="Genome Announc.">
        <title>Genome Sequence and Methylome of Soil Bacterium Gemmatirosa kalamazoonensis KBS708T, a Member of the Rarely Cultivated Gemmatimonadetes Phylum.</title>
        <authorList>
            <person name="Debruyn J.M."/>
            <person name="Radosevich M."/>
            <person name="Wommack K.E."/>
            <person name="Polson S.W."/>
            <person name="Hauser L.J."/>
            <person name="Fawaz M.N."/>
            <person name="Korlach J."/>
            <person name="Tsai Y.C."/>
        </authorList>
    </citation>
    <scope>NUCLEOTIDE SEQUENCE [LARGE SCALE GENOMIC DNA]</scope>
    <source>
        <strain evidence="13 14">KBS708</strain>
    </source>
</reference>
<dbReference type="InterPro" id="IPR018027">
    <property type="entry name" value="Asn/Gln_amidotransferase"/>
</dbReference>
<dbReference type="NCBIfam" id="TIGR00133">
    <property type="entry name" value="gatB"/>
    <property type="match status" value="1"/>
</dbReference>
<dbReference type="GO" id="GO:0070681">
    <property type="term" value="P:glutaminyl-tRNAGln biosynthesis via transamidation"/>
    <property type="evidence" value="ECO:0007669"/>
    <property type="project" value="TreeGrafter"/>
</dbReference>
<dbReference type="AlphaFoldDB" id="W0RJW9"/>
<keyword evidence="5 11" id="KW-0547">Nucleotide-binding</keyword>
<dbReference type="EMBL" id="CP007128">
    <property type="protein sequence ID" value="AHG90717.1"/>
    <property type="molecule type" value="Genomic_DNA"/>
</dbReference>
<evidence type="ECO:0000256" key="1">
    <source>
        <dbReference type="ARBA" id="ARBA00005306"/>
    </source>
</evidence>
<dbReference type="FunCoup" id="W0RJW9">
    <property type="interactions" value="530"/>
</dbReference>
<accession>W0RJW9</accession>
<dbReference type="InterPro" id="IPR017958">
    <property type="entry name" value="Gln-tRNA_amidoTrfase_suB_CS"/>
</dbReference>
<keyword evidence="4 11" id="KW-0436">Ligase</keyword>
<dbReference type="STRING" id="861299.J421_3180"/>
<dbReference type="InParanoid" id="W0RJW9"/>
<evidence type="ECO:0000256" key="10">
    <source>
        <dbReference type="ARBA" id="ARBA00047913"/>
    </source>
</evidence>
<sequence>MTATAPSRSASWAETYEMVVGLEVHVQLATRTKIFCNCSTNFGAEPNANTCPVCLGLPGTLPVLNYEAVVLATRAALALGCDVHEISVFARKNYFYPDLPKGYQITQYDRPLATGGKVQIGETPDGAPLNVGVHRVHMEEDAGKSLHDRFPGGTAIDLNRTGVPLIEIVSEPDMRSSAEAGAYLRSLKQIIEYVGASDANMEEGSLRVDANISVRRRGDTGLGTKTEIKNMNSFAGVERALEAEFVRQCALIASGGAVEQQTMLWDDKRGETRPARSKEGSHDYRYFPEPDLPPLILTREWIEARRDELPELPAAHRERLKEAYGLGPAEVGVLAADRGVSTYFESVARIHGDAKTAAHWVMRDVLKVLNETGHTIEEFQLQVRPADLAALLDMIRDDVVSHSAGAQIFVLMVRTGVEPQKIAEREGLLKVTDDAKLRAWVDEVFAEHPAEAERFAGGDRKLQGPLVGFVMKKSGGSADPKRVNALLAERVR</sequence>
<name>W0RJW9_9BACT</name>
<dbReference type="InterPro" id="IPR042114">
    <property type="entry name" value="GatB_C_1"/>
</dbReference>
<keyword evidence="13" id="KW-0808">Transferase</keyword>
<dbReference type="NCBIfam" id="NF004012">
    <property type="entry name" value="PRK05477.1-2"/>
    <property type="match status" value="1"/>
</dbReference>
<comment type="similarity">
    <text evidence="1 11">Belongs to the GatB/GatE family. GatB subfamily.</text>
</comment>
<evidence type="ECO:0000256" key="5">
    <source>
        <dbReference type="ARBA" id="ARBA00022741"/>
    </source>
</evidence>
<dbReference type="OrthoDB" id="9804078at2"/>
<evidence type="ECO:0000313" key="14">
    <source>
        <dbReference type="Proteomes" id="UP000019151"/>
    </source>
</evidence>
<dbReference type="HAMAP" id="MF_00121">
    <property type="entry name" value="GatB"/>
    <property type="match status" value="1"/>
</dbReference>
<evidence type="ECO:0000256" key="11">
    <source>
        <dbReference type="HAMAP-Rule" id="MF_00121"/>
    </source>
</evidence>
<evidence type="ECO:0000256" key="3">
    <source>
        <dbReference type="ARBA" id="ARBA00016923"/>
    </source>
</evidence>
<proteinExistence type="inferred from homology"/>
<protein>
    <recommendedName>
        <fullName evidence="3 11">Aspartyl/glutamyl-tRNA(Asn/Gln) amidotransferase subunit B</fullName>
        <shortName evidence="11">Asp/Glu-ADT subunit B</shortName>
        <ecNumber evidence="11">6.3.5.-</ecNumber>
    </recommendedName>
</protein>
<evidence type="ECO:0000256" key="8">
    <source>
        <dbReference type="ARBA" id="ARBA00024799"/>
    </source>
</evidence>
<keyword evidence="6 11" id="KW-0067">ATP-binding</keyword>
<dbReference type="PROSITE" id="PS01234">
    <property type="entry name" value="GATB"/>
    <property type="match status" value="1"/>
</dbReference>
<dbReference type="InterPro" id="IPR004413">
    <property type="entry name" value="GatB"/>
</dbReference>
<dbReference type="GO" id="GO:0050566">
    <property type="term" value="F:asparaginyl-tRNA synthase (glutamine-hydrolyzing) activity"/>
    <property type="evidence" value="ECO:0007669"/>
    <property type="project" value="RHEA"/>
</dbReference>
<dbReference type="PATRIC" id="fig|861299.3.peg.3231"/>
<evidence type="ECO:0000256" key="2">
    <source>
        <dbReference type="ARBA" id="ARBA00011123"/>
    </source>
</evidence>
<evidence type="ECO:0000259" key="12">
    <source>
        <dbReference type="SMART" id="SM00845"/>
    </source>
</evidence>
<dbReference type="InterPro" id="IPR014746">
    <property type="entry name" value="Gln_synth/guanido_kin_cat_dom"/>
</dbReference>
<comment type="subunit">
    <text evidence="2 11">Heterotrimer of A, B and C subunits.</text>
</comment>
<evidence type="ECO:0000256" key="7">
    <source>
        <dbReference type="ARBA" id="ARBA00022917"/>
    </source>
</evidence>
<dbReference type="RefSeq" id="WP_025412183.1">
    <property type="nucleotide sequence ID" value="NZ_CP007128.1"/>
</dbReference>
<dbReference type="Pfam" id="PF02637">
    <property type="entry name" value="GatB_Yqey"/>
    <property type="match status" value="1"/>
</dbReference>
<dbReference type="Pfam" id="PF02934">
    <property type="entry name" value="GatB_N"/>
    <property type="match status" value="1"/>
</dbReference>
<dbReference type="GO" id="GO:0016740">
    <property type="term" value="F:transferase activity"/>
    <property type="evidence" value="ECO:0007669"/>
    <property type="project" value="UniProtKB-KW"/>
</dbReference>
<dbReference type="SMART" id="SM00845">
    <property type="entry name" value="GatB_Yqey"/>
    <property type="match status" value="1"/>
</dbReference>
<comment type="catalytic activity">
    <reaction evidence="10 11">
        <text>L-glutamyl-tRNA(Gln) + L-glutamine + ATP + H2O = L-glutaminyl-tRNA(Gln) + L-glutamate + ADP + phosphate + H(+)</text>
        <dbReference type="Rhea" id="RHEA:17521"/>
        <dbReference type="Rhea" id="RHEA-COMP:9681"/>
        <dbReference type="Rhea" id="RHEA-COMP:9684"/>
        <dbReference type="ChEBI" id="CHEBI:15377"/>
        <dbReference type="ChEBI" id="CHEBI:15378"/>
        <dbReference type="ChEBI" id="CHEBI:29985"/>
        <dbReference type="ChEBI" id="CHEBI:30616"/>
        <dbReference type="ChEBI" id="CHEBI:43474"/>
        <dbReference type="ChEBI" id="CHEBI:58359"/>
        <dbReference type="ChEBI" id="CHEBI:78520"/>
        <dbReference type="ChEBI" id="CHEBI:78521"/>
        <dbReference type="ChEBI" id="CHEBI:456216"/>
    </reaction>
</comment>
<evidence type="ECO:0000313" key="13">
    <source>
        <dbReference type="EMBL" id="AHG90717.1"/>
    </source>
</evidence>
<dbReference type="GO" id="GO:0005524">
    <property type="term" value="F:ATP binding"/>
    <property type="evidence" value="ECO:0007669"/>
    <property type="project" value="UniProtKB-KW"/>
</dbReference>
<keyword evidence="7 11" id="KW-0648">Protein biosynthesis</keyword>
<dbReference type="InterPro" id="IPR017959">
    <property type="entry name" value="Asn/Gln-tRNA_amidoTrfase_suB/E"/>
</dbReference>
<dbReference type="InterPro" id="IPR003789">
    <property type="entry name" value="Asn/Gln_tRNA_amidoTrase-B-like"/>
</dbReference>
<dbReference type="PANTHER" id="PTHR11659:SF0">
    <property type="entry name" value="GLUTAMYL-TRNA(GLN) AMIDOTRANSFERASE SUBUNIT B, MITOCHONDRIAL"/>
    <property type="match status" value="1"/>
</dbReference>
<dbReference type="KEGG" id="gba:J421_3180"/>
<gene>
    <name evidence="11" type="primary">gatB</name>
    <name evidence="13" type="ORF">J421_3180</name>
</gene>
<evidence type="ECO:0000256" key="9">
    <source>
        <dbReference type="ARBA" id="ARBA00047380"/>
    </source>
</evidence>
<dbReference type="InterPro" id="IPR023168">
    <property type="entry name" value="GatB_Yqey_C_2"/>
</dbReference>
<dbReference type="NCBIfam" id="NF004014">
    <property type="entry name" value="PRK05477.1-4"/>
    <property type="match status" value="1"/>
</dbReference>
<organism evidence="13 14">
    <name type="scientific">Gemmatirosa kalamazoonensis</name>
    <dbReference type="NCBI Taxonomy" id="861299"/>
    <lineage>
        <taxon>Bacteria</taxon>
        <taxon>Pseudomonadati</taxon>
        <taxon>Gemmatimonadota</taxon>
        <taxon>Gemmatimonadia</taxon>
        <taxon>Gemmatimonadales</taxon>
        <taxon>Gemmatimonadaceae</taxon>
        <taxon>Gemmatirosa</taxon>
    </lineage>
</organism>
<dbReference type="GO" id="GO:0050567">
    <property type="term" value="F:glutaminyl-tRNA synthase (glutamine-hydrolyzing) activity"/>
    <property type="evidence" value="ECO:0007669"/>
    <property type="project" value="UniProtKB-UniRule"/>
</dbReference>
<comment type="catalytic activity">
    <reaction evidence="9 11">
        <text>L-aspartyl-tRNA(Asn) + L-glutamine + ATP + H2O = L-asparaginyl-tRNA(Asn) + L-glutamate + ADP + phosphate + 2 H(+)</text>
        <dbReference type="Rhea" id="RHEA:14513"/>
        <dbReference type="Rhea" id="RHEA-COMP:9674"/>
        <dbReference type="Rhea" id="RHEA-COMP:9677"/>
        <dbReference type="ChEBI" id="CHEBI:15377"/>
        <dbReference type="ChEBI" id="CHEBI:15378"/>
        <dbReference type="ChEBI" id="CHEBI:29985"/>
        <dbReference type="ChEBI" id="CHEBI:30616"/>
        <dbReference type="ChEBI" id="CHEBI:43474"/>
        <dbReference type="ChEBI" id="CHEBI:58359"/>
        <dbReference type="ChEBI" id="CHEBI:78515"/>
        <dbReference type="ChEBI" id="CHEBI:78516"/>
        <dbReference type="ChEBI" id="CHEBI:456216"/>
    </reaction>
</comment>
<evidence type="ECO:0000256" key="6">
    <source>
        <dbReference type="ARBA" id="ARBA00022840"/>
    </source>
</evidence>
<dbReference type="EC" id="6.3.5.-" evidence="11"/>
<dbReference type="HOGENOM" id="CLU_019240_0_0_0"/>
<dbReference type="SUPFAM" id="SSF89095">
    <property type="entry name" value="GatB/YqeY motif"/>
    <property type="match status" value="1"/>
</dbReference>
<comment type="function">
    <text evidence="8 11">Allows the formation of correctly charged Asn-tRNA(Asn) or Gln-tRNA(Gln) through the transamidation of misacylated Asp-tRNA(Asn) or Glu-tRNA(Gln) in organisms which lack either or both of asparaginyl-tRNA or glutaminyl-tRNA synthetases. The reaction takes place in the presence of glutamine and ATP through an activated phospho-Asp-tRNA(Asn) or phospho-Glu-tRNA(Gln).</text>
</comment>
<dbReference type="PANTHER" id="PTHR11659">
    <property type="entry name" value="GLUTAMYL-TRNA GLN AMIDOTRANSFERASE SUBUNIT B MITOCHONDRIAL AND PROKARYOTIC PET112-RELATED"/>
    <property type="match status" value="1"/>
</dbReference>